<feature type="compositionally biased region" description="Basic and acidic residues" evidence="1">
    <location>
        <begin position="206"/>
        <end position="215"/>
    </location>
</feature>
<dbReference type="Gene3D" id="3.10.100.10">
    <property type="entry name" value="Mannose-Binding Protein A, subunit A"/>
    <property type="match status" value="1"/>
</dbReference>
<keyword evidence="5" id="KW-1185">Reference proteome</keyword>
<feature type="compositionally biased region" description="Low complexity" evidence="1">
    <location>
        <begin position="216"/>
        <end position="229"/>
    </location>
</feature>
<feature type="domain" description="C-type lectin" evidence="3">
    <location>
        <begin position="1"/>
        <end position="83"/>
    </location>
</feature>
<keyword evidence="2" id="KW-0812">Transmembrane</keyword>
<feature type="region of interest" description="Disordered" evidence="1">
    <location>
        <begin position="176"/>
        <end position="250"/>
    </location>
</feature>
<organism evidence="4 5">
    <name type="scientific">Elysia marginata</name>
    <dbReference type="NCBI Taxonomy" id="1093978"/>
    <lineage>
        <taxon>Eukaryota</taxon>
        <taxon>Metazoa</taxon>
        <taxon>Spiralia</taxon>
        <taxon>Lophotrochozoa</taxon>
        <taxon>Mollusca</taxon>
        <taxon>Gastropoda</taxon>
        <taxon>Heterobranchia</taxon>
        <taxon>Euthyneura</taxon>
        <taxon>Panpulmonata</taxon>
        <taxon>Sacoglossa</taxon>
        <taxon>Placobranchoidea</taxon>
        <taxon>Plakobranchidae</taxon>
        <taxon>Elysia</taxon>
    </lineage>
</organism>
<dbReference type="PROSITE" id="PS50041">
    <property type="entry name" value="C_TYPE_LECTIN_2"/>
    <property type="match status" value="1"/>
</dbReference>
<dbReference type="Proteomes" id="UP000762676">
    <property type="component" value="Unassembled WGS sequence"/>
</dbReference>
<evidence type="ECO:0000259" key="3">
    <source>
        <dbReference type="PROSITE" id="PS50041"/>
    </source>
</evidence>
<dbReference type="InterPro" id="IPR016186">
    <property type="entry name" value="C-type_lectin-like/link_sf"/>
</dbReference>
<dbReference type="InterPro" id="IPR016187">
    <property type="entry name" value="CTDL_fold"/>
</dbReference>
<gene>
    <name evidence="4" type="ORF">ElyMa_005938800</name>
</gene>
<dbReference type="SUPFAM" id="SSF56436">
    <property type="entry name" value="C-type lectin-like"/>
    <property type="match status" value="1"/>
</dbReference>
<evidence type="ECO:0000256" key="2">
    <source>
        <dbReference type="SAM" id="Phobius"/>
    </source>
</evidence>
<name>A0AAV4GAH4_9GAST</name>
<accession>A0AAV4GAH4</accession>
<sequence>MNEFLHDQLTSHLKYWIGLNYRQADDEWQWLDDDEEVDYIQMPQRNRRRPRYECVIINDRSVHHTPMSWRDSGCLRKHNFICEKSSDCKNVKYGMRCIHTCGLTHCADKLCNRTSGLCRDGCETGYEGPTCQAAKQPASQPFGSYFRHWILHSFLVAAIFLLAVNVVVLARKKARQNLKPDTAEPTPSYHEEEEHEYLSEVGSSSFKDDESHSHSSSDSVPSHPSAASSRLSQAHSTHSGKSSKSAKSTV</sequence>
<keyword evidence="2" id="KW-0472">Membrane</keyword>
<dbReference type="AlphaFoldDB" id="A0AAV4GAH4"/>
<dbReference type="InterPro" id="IPR001304">
    <property type="entry name" value="C-type_lectin-like"/>
</dbReference>
<proteinExistence type="predicted"/>
<comment type="caution">
    <text evidence="4">The sequence shown here is derived from an EMBL/GenBank/DDBJ whole genome shotgun (WGS) entry which is preliminary data.</text>
</comment>
<evidence type="ECO:0000313" key="4">
    <source>
        <dbReference type="EMBL" id="GFR81993.1"/>
    </source>
</evidence>
<keyword evidence="2" id="KW-1133">Transmembrane helix</keyword>
<dbReference type="CDD" id="cd00037">
    <property type="entry name" value="CLECT"/>
    <property type="match status" value="1"/>
</dbReference>
<reference evidence="4 5" key="1">
    <citation type="journal article" date="2021" name="Elife">
        <title>Chloroplast acquisition without the gene transfer in kleptoplastic sea slugs, Plakobranchus ocellatus.</title>
        <authorList>
            <person name="Maeda T."/>
            <person name="Takahashi S."/>
            <person name="Yoshida T."/>
            <person name="Shimamura S."/>
            <person name="Takaki Y."/>
            <person name="Nagai Y."/>
            <person name="Toyoda A."/>
            <person name="Suzuki Y."/>
            <person name="Arimoto A."/>
            <person name="Ishii H."/>
            <person name="Satoh N."/>
            <person name="Nishiyama T."/>
            <person name="Hasebe M."/>
            <person name="Maruyama T."/>
            <person name="Minagawa J."/>
            <person name="Obokata J."/>
            <person name="Shigenobu S."/>
        </authorList>
    </citation>
    <scope>NUCLEOTIDE SEQUENCE [LARGE SCALE GENOMIC DNA]</scope>
</reference>
<evidence type="ECO:0000313" key="5">
    <source>
        <dbReference type="Proteomes" id="UP000762676"/>
    </source>
</evidence>
<feature type="compositionally biased region" description="Basic and acidic residues" evidence="1">
    <location>
        <begin position="189"/>
        <end position="198"/>
    </location>
</feature>
<dbReference type="EMBL" id="BMAT01011922">
    <property type="protein sequence ID" value="GFR81993.1"/>
    <property type="molecule type" value="Genomic_DNA"/>
</dbReference>
<evidence type="ECO:0000256" key="1">
    <source>
        <dbReference type="SAM" id="MobiDB-lite"/>
    </source>
</evidence>
<feature type="transmembrane region" description="Helical" evidence="2">
    <location>
        <begin position="149"/>
        <end position="170"/>
    </location>
</feature>
<dbReference type="Pfam" id="PF00059">
    <property type="entry name" value="Lectin_C"/>
    <property type="match status" value="1"/>
</dbReference>
<feature type="compositionally biased region" description="Polar residues" evidence="1">
    <location>
        <begin position="230"/>
        <end position="250"/>
    </location>
</feature>
<protein>
    <recommendedName>
        <fullName evidence="3">C-type lectin domain-containing protein</fullName>
    </recommendedName>
</protein>